<evidence type="ECO:0000256" key="6">
    <source>
        <dbReference type="SAM" id="MobiDB-lite"/>
    </source>
</evidence>
<protein>
    <submittedName>
        <fullName evidence="8">F0F1-type ATP synthase subunit I-like protein</fullName>
    </submittedName>
</protein>
<keyword evidence="2" id="KW-1003">Cell membrane</keyword>
<feature type="compositionally biased region" description="Basic and acidic residues" evidence="6">
    <location>
        <begin position="18"/>
        <end position="33"/>
    </location>
</feature>
<comment type="subcellular location">
    <subcellularLocation>
        <location evidence="1">Cell membrane</location>
        <topology evidence="1">Multi-pass membrane protein</topology>
    </subcellularLocation>
</comment>
<dbReference type="AlphaFoldDB" id="A0A158H7S7"/>
<reference evidence="8 9" key="1">
    <citation type="submission" date="2016-01" db="EMBL/GenBank/DDBJ databases">
        <authorList>
            <person name="Oliw E.H."/>
        </authorList>
    </citation>
    <scope>NUCLEOTIDE SEQUENCE [LARGE SCALE GENOMIC DNA]</scope>
    <source>
        <strain evidence="8">LMG 27134</strain>
    </source>
</reference>
<feature type="transmembrane region" description="Helical" evidence="7">
    <location>
        <begin position="127"/>
        <end position="147"/>
    </location>
</feature>
<keyword evidence="3 7" id="KW-0812">Transmembrane</keyword>
<keyword evidence="5 7" id="KW-0472">Membrane</keyword>
<evidence type="ECO:0000256" key="3">
    <source>
        <dbReference type="ARBA" id="ARBA00022692"/>
    </source>
</evidence>
<dbReference type="Pfam" id="PF03899">
    <property type="entry name" value="ATP-synt_I"/>
    <property type="match status" value="1"/>
</dbReference>
<feature type="compositionally biased region" description="Low complexity" evidence="6">
    <location>
        <begin position="42"/>
        <end position="56"/>
    </location>
</feature>
<dbReference type="GO" id="GO:0005886">
    <property type="term" value="C:plasma membrane"/>
    <property type="evidence" value="ECO:0007669"/>
    <property type="project" value="UniProtKB-SubCell"/>
</dbReference>
<name>A0A158H7S7_9BURK</name>
<feature type="transmembrane region" description="Helical" evidence="7">
    <location>
        <begin position="188"/>
        <end position="209"/>
    </location>
</feature>
<evidence type="ECO:0000256" key="1">
    <source>
        <dbReference type="ARBA" id="ARBA00004651"/>
    </source>
</evidence>
<feature type="transmembrane region" description="Helical" evidence="7">
    <location>
        <begin position="159"/>
        <end position="182"/>
    </location>
</feature>
<keyword evidence="4 7" id="KW-1133">Transmembrane helix</keyword>
<accession>A0A158H7S7</accession>
<evidence type="ECO:0000313" key="9">
    <source>
        <dbReference type="Proteomes" id="UP000054683"/>
    </source>
</evidence>
<organism evidence="8 9">
    <name type="scientific">Caballeronia udeis</name>
    <dbReference type="NCBI Taxonomy" id="1232866"/>
    <lineage>
        <taxon>Bacteria</taxon>
        <taxon>Pseudomonadati</taxon>
        <taxon>Pseudomonadota</taxon>
        <taxon>Betaproteobacteria</taxon>
        <taxon>Burkholderiales</taxon>
        <taxon>Burkholderiaceae</taxon>
        <taxon>Caballeronia</taxon>
    </lineage>
</organism>
<feature type="region of interest" description="Disordered" evidence="6">
    <location>
        <begin position="18"/>
        <end position="65"/>
    </location>
</feature>
<evidence type="ECO:0000256" key="7">
    <source>
        <dbReference type="SAM" id="Phobius"/>
    </source>
</evidence>
<proteinExistence type="predicted"/>
<gene>
    <name evidence="8" type="ORF">AWB69_04063</name>
</gene>
<evidence type="ECO:0000256" key="4">
    <source>
        <dbReference type="ARBA" id="ARBA00022989"/>
    </source>
</evidence>
<evidence type="ECO:0000313" key="8">
    <source>
        <dbReference type="EMBL" id="SAL40336.1"/>
    </source>
</evidence>
<dbReference type="EMBL" id="FCOK02000026">
    <property type="protein sequence ID" value="SAL40336.1"/>
    <property type="molecule type" value="Genomic_DNA"/>
</dbReference>
<evidence type="ECO:0000256" key="2">
    <source>
        <dbReference type="ARBA" id="ARBA00022475"/>
    </source>
</evidence>
<dbReference type="Proteomes" id="UP000054683">
    <property type="component" value="Unassembled WGS sequence"/>
</dbReference>
<sequence>MRRLQLTLVRCVMAVREQDRAPEGGQDGRDSRPAADLIGHKTSGSTPNSTSSGQSSRASDHPFEDSWDAEAQDNKTVPLTRAEAETLFGPGVSRPSRVTPFKVVAAQMVLSLCATLAWWLFYSPPGAAALSAFLGGAICWVPSALFAARLKAKSGAETIASWVIGEAIKMGATIGMFVAIAYGFKGVLWVPLLVTYLIALKTYWIAMAWK</sequence>
<evidence type="ECO:0000256" key="5">
    <source>
        <dbReference type="ARBA" id="ARBA00023136"/>
    </source>
</evidence>
<dbReference type="InterPro" id="IPR005598">
    <property type="entry name" value="ATP_synth_I"/>
</dbReference>
<feature type="transmembrane region" description="Helical" evidence="7">
    <location>
        <begin position="103"/>
        <end position="121"/>
    </location>
</feature>